<comment type="catalytic activity">
    <reaction evidence="3">
        <text>2 GTP = 3',3'-c-di-GMP + 2 diphosphate</text>
        <dbReference type="Rhea" id="RHEA:24898"/>
        <dbReference type="ChEBI" id="CHEBI:33019"/>
        <dbReference type="ChEBI" id="CHEBI:37565"/>
        <dbReference type="ChEBI" id="CHEBI:58805"/>
        <dbReference type="EC" id="2.7.7.65"/>
    </reaction>
</comment>
<dbReference type="EMBL" id="MCSI01000144">
    <property type="protein sequence ID" value="PME60440.1"/>
    <property type="molecule type" value="Genomic_DNA"/>
</dbReference>
<evidence type="ECO:0000256" key="1">
    <source>
        <dbReference type="ARBA" id="ARBA00001946"/>
    </source>
</evidence>
<keyword evidence="4" id="KW-1133">Transmembrane helix</keyword>
<dbReference type="AlphaFoldDB" id="A0A2N7BP66"/>
<dbReference type="InterPro" id="IPR050469">
    <property type="entry name" value="Diguanylate_Cyclase"/>
</dbReference>
<dbReference type="RefSeq" id="WP_102268124.1">
    <property type="nucleotide sequence ID" value="NZ_MCSH01000140.1"/>
</dbReference>
<dbReference type="SMART" id="SM00267">
    <property type="entry name" value="GGDEF"/>
    <property type="match status" value="1"/>
</dbReference>
<dbReference type="Proteomes" id="UP000235778">
    <property type="component" value="Unassembled WGS sequence"/>
</dbReference>
<dbReference type="GO" id="GO:0052621">
    <property type="term" value="F:diguanylate cyclase activity"/>
    <property type="evidence" value="ECO:0007669"/>
    <property type="project" value="UniProtKB-EC"/>
</dbReference>
<gene>
    <name evidence="6" type="ORF">BCV30_01295</name>
</gene>
<dbReference type="SUPFAM" id="SSF55073">
    <property type="entry name" value="Nucleotide cyclase"/>
    <property type="match status" value="1"/>
</dbReference>
<dbReference type="Pfam" id="PF00990">
    <property type="entry name" value="GGDEF"/>
    <property type="match status" value="1"/>
</dbReference>
<name>A0A2N7BP66_9VIBR</name>
<sequence length="435" mass="49711">MRIRFESRVRVSIMSDKAFRKLNIFLSIFCLAITLVSLISFNTLMNKSYVITPDKYPTRVNTDRDHDGGTVGSLHKTEDGIELQCDFERTYSLPFCEIEFVISTQGKGLDLSTFDSVTINMDYQGQEDPRFRFYIRNYDKNYSVKGDAMSNKFNRLDFSLPDKNHIDLNYFNVPFWWIDHYNQPITSSAVDITNAVYVELGLGASALDGHHSLKISSIVFHGKIISKALLGELLVGLWVTYAIYYIGCALHIAQRSKTLAAEQQRYLTQEIKELKVKATTDPLTGCRNRTEALDSFYDFEWLAQQGKTIHIALFDLDHFKQINDQHGHEVGDKVLIQFVATANESLGEQYLLYRWGGEEFLLVCLEQTALQCNESIDNFYLAMDQSPWPKALKVTASTGVTQLKEHESIRAAIKRADKALYQAKDNGRNQVATFY</sequence>
<comment type="caution">
    <text evidence="6">The sequence shown here is derived from an EMBL/GenBank/DDBJ whole genome shotgun (WGS) entry which is preliminary data.</text>
</comment>
<dbReference type="InterPro" id="IPR029787">
    <property type="entry name" value="Nucleotide_cyclase"/>
</dbReference>
<accession>A0A2N7BP66</accession>
<dbReference type="NCBIfam" id="TIGR00254">
    <property type="entry name" value="GGDEF"/>
    <property type="match status" value="1"/>
</dbReference>
<dbReference type="InterPro" id="IPR043128">
    <property type="entry name" value="Rev_trsase/Diguanyl_cyclase"/>
</dbReference>
<protein>
    <recommendedName>
        <fullName evidence="2">diguanylate cyclase</fullName>
        <ecNumber evidence="2">2.7.7.65</ecNumber>
    </recommendedName>
</protein>
<evidence type="ECO:0000259" key="5">
    <source>
        <dbReference type="PROSITE" id="PS50887"/>
    </source>
</evidence>
<dbReference type="InterPro" id="IPR000160">
    <property type="entry name" value="GGDEF_dom"/>
</dbReference>
<evidence type="ECO:0000256" key="2">
    <source>
        <dbReference type="ARBA" id="ARBA00012528"/>
    </source>
</evidence>
<reference evidence="7" key="1">
    <citation type="submission" date="2016-07" db="EMBL/GenBank/DDBJ databases">
        <title>Nontailed viruses are major unrecognized killers of bacteria in the ocean.</title>
        <authorList>
            <person name="Kauffman K."/>
            <person name="Hussain F."/>
            <person name="Yang J."/>
            <person name="Arevalo P."/>
            <person name="Brown J."/>
            <person name="Cutler M."/>
            <person name="Kelly L."/>
            <person name="Polz M.F."/>
        </authorList>
    </citation>
    <scope>NUCLEOTIDE SEQUENCE [LARGE SCALE GENOMIC DNA]</scope>
    <source>
        <strain evidence="7">10N.286.55.C1</strain>
    </source>
</reference>
<feature type="transmembrane region" description="Helical" evidence="4">
    <location>
        <begin position="21"/>
        <end position="41"/>
    </location>
</feature>
<dbReference type="FunFam" id="3.30.70.270:FF:000001">
    <property type="entry name" value="Diguanylate cyclase domain protein"/>
    <property type="match status" value="1"/>
</dbReference>
<dbReference type="Gene3D" id="3.30.70.270">
    <property type="match status" value="1"/>
</dbReference>
<evidence type="ECO:0000256" key="4">
    <source>
        <dbReference type="SAM" id="Phobius"/>
    </source>
</evidence>
<dbReference type="PANTHER" id="PTHR45138">
    <property type="entry name" value="REGULATORY COMPONENTS OF SENSORY TRANSDUCTION SYSTEM"/>
    <property type="match status" value="1"/>
</dbReference>
<proteinExistence type="predicted"/>
<comment type="cofactor">
    <cofactor evidence="1">
        <name>Mg(2+)</name>
        <dbReference type="ChEBI" id="CHEBI:18420"/>
    </cofactor>
</comment>
<dbReference type="CDD" id="cd01949">
    <property type="entry name" value="GGDEF"/>
    <property type="match status" value="1"/>
</dbReference>
<dbReference type="PANTHER" id="PTHR45138:SF9">
    <property type="entry name" value="DIGUANYLATE CYCLASE DGCM-RELATED"/>
    <property type="match status" value="1"/>
</dbReference>
<evidence type="ECO:0000313" key="7">
    <source>
        <dbReference type="Proteomes" id="UP000235778"/>
    </source>
</evidence>
<dbReference type="EC" id="2.7.7.65" evidence="2"/>
<organism evidence="6 7">
    <name type="scientific">Vibrio lentus</name>
    <dbReference type="NCBI Taxonomy" id="136468"/>
    <lineage>
        <taxon>Bacteria</taxon>
        <taxon>Pseudomonadati</taxon>
        <taxon>Pseudomonadota</taxon>
        <taxon>Gammaproteobacteria</taxon>
        <taxon>Vibrionales</taxon>
        <taxon>Vibrionaceae</taxon>
        <taxon>Vibrio</taxon>
    </lineage>
</organism>
<dbReference type="PROSITE" id="PS50887">
    <property type="entry name" value="GGDEF"/>
    <property type="match status" value="1"/>
</dbReference>
<feature type="domain" description="GGDEF" evidence="5">
    <location>
        <begin position="307"/>
        <end position="435"/>
    </location>
</feature>
<evidence type="ECO:0000313" key="6">
    <source>
        <dbReference type="EMBL" id="PME60440.1"/>
    </source>
</evidence>
<evidence type="ECO:0000256" key="3">
    <source>
        <dbReference type="ARBA" id="ARBA00034247"/>
    </source>
</evidence>
<keyword evidence="4" id="KW-0472">Membrane</keyword>
<keyword evidence="4" id="KW-0812">Transmembrane</keyword>